<dbReference type="InterPro" id="IPR014284">
    <property type="entry name" value="RNA_pol_sigma-70_dom"/>
</dbReference>
<keyword evidence="3" id="KW-0238">DNA-binding</keyword>
<dbReference type="InterPro" id="IPR007627">
    <property type="entry name" value="RNA_pol_sigma70_r2"/>
</dbReference>
<feature type="domain" description="RNA polymerase sigma-70 region 4" evidence="7">
    <location>
        <begin position="205"/>
        <end position="238"/>
    </location>
</feature>
<evidence type="ECO:0000256" key="4">
    <source>
        <dbReference type="ARBA" id="ARBA00023163"/>
    </source>
</evidence>
<accession>X0TVF5</accession>
<reference evidence="8" key="1">
    <citation type="journal article" date="2014" name="Front. Microbiol.">
        <title>High frequency of phylogenetically diverse reductive dehalogenase-homologous genes in deep subseafloor sedimentary metagenomes.</title>
        <authorList>
            <person name="Kawai M."/>
            <person name="Futagami T."/>
            <person name="Toyoda A."/>
            <person name="Takaki Y."/>
            <person name="Nishi S."/>
            <person name="Hori S."/>
            <person name="Arai W."/>
            <person name="Tsubouchi T."/>
            <person name="Morono Y."/>
            <person name="Uchiyama I."/>
            <person name="Ito T."/>
            <person name="Fujiyama A."/>
            <person name="Inagaki F."/>
            <person name="Takami H."/>
        </authorList>
    </citation>
    <scope>NUCLEOTIDE SEQUENCE</scope>
    <source>
        <strain evidence="8">Expedition CK06-06</strain>
    </source>
</reference>
<feature type="non-terminal residue" evidence="8">
    <location>
        <position position="244"/>
    </location>
</feature>
<dbReference type="NCBIfam" id="TIGR02937">
    <property type="entry name" value="sigma70-ECF"/>
    <property type="match status" value="1"/>
</dbReference>
<evidence type="ECO:0000259" key="7">
    <source>
        <dbReference type="Pfam" id="PF04545"/>
    </source>
</evidence>
<dbReference type="PANTHER" id="PTHR30385:SF7">
    <property type="entry name" value="RNA POLYMERASE SIGMA FACTOR FLIA"/>
    <property type="match status" value="1"/>
</dbReference>
<proteinExistence type="predicted"/>
<dbReference type="EMBL" id="BARS01018724">
    <property type="protein sequence ID" value="GAF97553.1"/>
    <property type="molecule type" value="Genomic_DNA"/>
</dbReference>
<dbReference type="InterPro" id="IPR007630">
    <property type="entry name" value="RNA_pol_sigma70_r4"/>
</dbReference>
<sequence>MKNTAQIMRHKREDAQLIQEYQTTKNTEIRDEVVLRYVPLVHFVLGRLGLSKSMGPEYEDAASQGIIGLIESADRFNYEYGTQFSTYATLRIRGKVIDYLRTLDWLPRGARKRARLVQDAIDDLWELHHRHPTDEEIAKHLNMPPKKVRQALIDYSHVVVSLDTNPSIYEDEEASFHELVADDNQVNPFELIEDADLKTLVIKSIQELPDRDQLIISLYYNDGLTFKEIGAVLEISESKGEFRP</sequence>
<evidence type="ECO:0000259" key="5">
    <source>
        <dbReference type="Pfam" id="PF04539"/>
    </source>
</evidence>
<evidence type="ECO:0000256" key="1">
    <source>
        <dbReference type="ARBA" id="ARBA00023015"/>
    </source>
</evidence>
<keyword evidence="2" id="KW-0731">Sigma factor</keyword>
<dbReference type="AlphaFoldDB" id="X0TVF5"/>
<dbReference type="Pfam" id="PF04542">
    <property type="entry name" value="Sigma70_r2"/>
    <property type="match status" value="1"/>
</dbReference>
<evidence type="ECO:0000256" key="3">
    <source>
        <dbReference type="ARBA" id="ARBA00023125"/>
    </source>
</evidence>
<dbReference type="InterPro" id="IPR000943">
    <property type="entry name" value="RNA_pol_sigma70"/>
</dbReference>
<dbReference type="Gene3D" id="1.20.140.160">
    <property type="match status" value="1"/>
</dbReference>
<dbReference type="NCBIfam" id="TIGR02479">
    <property type="entry name" value="FliA_WhiG"/>
    <property type="match status" value="1"/>
</dbReference>
<gene>
    <name evidence="8" type="ORF">S01H1_30426</name>
</gene>
<evidence type="ECO:0000259" key="6">
    <source>
        <dbReference type="Pfam" id="PF04542"/>
    </source>
</evidence>
<evidence type="ECO:0000256" key="2">
    <source>
        <dbReference type="ARBA" id="ARBA00023082"/>
    </source>
</evidence>
<dbReference type="Gene3D" id="1.10.1740.10">
    <property type="match status" value="1"/>
</dbReference>
<dbReference type="PRINTS" id="PR00046">
    <property type="entry name" value="SIGMA70FCT"/>
</dbReference>
<dbReference type="GO" id="GO:0006352">
    <property type="term" value="P:DNA-templated transcription initiation"/>
    <property type="evidence" value="ECO:0007669"/>
    <property type="project" value="InterPro"/>
</dbReference>
<keyword evidence="1" id="KW-0805">Transcription regulation</keyword>
<feature type="domain" description="RNA polymerase sigma-70 region 2" evidence="6">
    <location>
        <begin position="34"/>
        <end position="105"/>
    </location>
</feature>
<dbReference type="SUPFAM" id="SSF88659">
    <property type="entry name" value="Sigma3 and sigma4 domains of RNA polymerase sigma factors"/>
    <property type="match status" value="2"/>
</dbReference>
<dbReference type="PANTHER" id="PTHR30385">
    <property type="entry name" value="SIGMA FACTOR F FLAGELLAR"/>
    <property type="match status" value="1"/>
</dbReference>
<dbReference type="Pfam" id="PF04539">
    <property type="entry name" value="Sigma70_r3"/>
    <property type="match status" value="1"/>
</dbReference>
<evidence type="ECO:0000313" key="8">
    <source>
        <dbReference type="EMBL" id="GAF97553.1"/>
    </source>
</evidence>
<evidence type="ECO:0008006" key="9">
    <source>
        <dbReference type="Google" id="ProtNLM"/>
    </source>
</evidence>
<dbReference type="GO" id="GO:0003899">
    <property type="term" value="F:DNA-directed RNA polymerase activity"/>
    <property type="evidence" value="ECO:0007669"/>
    <property type="project" value="InterPro"/>
</dbReference>
<feature type="domain" description="RNA polymerase sigma-70 region 3" evidence="5">
    <location>
        <begin position="115"/>
        <end position="190"/>
    </location>
</feature>
<dbReference type="InterPro" id="IPR013325">
    <property type="entry name" value="RNA_pol_sigma_r2"/>
</dbReference>
<comment type="caution">
    <text evidence="8">The sequence shown here is derived from an EMBL/GenBank/DDBJ whole genome shotgun (WGS) entry which is preliminary data.</text>
</comment>
<dbReference type="Pfam" id="PF04545">
    <property type="entry name" value="Sigma70_r4"/>
    <property type="match status" value="1"/>
</dbReference>
<dbReference type="InterPro" id="IPR013324">
    <property type="entry name" value="RNA_pol_sigma_r3/r4-like"/>
</dbReference>
<name>X0TVF5_9ZZZZ</name>
<organism evidence="8">
    <name type="scientific">marine sediment metagenome</name>
    <dbReference type="NCBI Taxonomy" id="412755"/>
    <lineage>
        <taxon>unclassified sequences</taxon>
        <taxon>metagenomes</taxon>
        <taxon>ecological metagenomes</taxon>
    </lineage>
</organism>
<dbReference type="SUPFAM" id="SSF88946">
    <property type="entry name" value="Sigma2 domain of RNA polymerase sigma factors"/>
    <property type="match status" value="1"/>
</dbReference>
<protein>
    <recommendedName>
        <fullName evidence="9">RNA polymerase sigma-70 domain-containing protein</fullName>
    </recommendedName>
</protein>
<dbReference type="InterPro" id="IPR012845">
    <property type="entry name" value="RNA_pol_sigma_FliA_WhiG"/>
</dbReference>
<keyword evidence="4" id="KW-0804">Transcription</keyword>
<dbReference type="GO" id="GO:0016987">
    <property type="term" value="F:sigma factor activity"/>
    <property type="evidence" value="ECO:0007669"/>
    <property type="project" value="UniProtKB-KW"/>
</dbReference>
<dbReference type="GO" id="GO:0003677">
    <property type="term" value="F:DNA binding"/>
    <property type="evidence" value="ECO:0007669"/>
    <property type="project" value="UniProtKB-KW"/>
</dbReference>
<dbReference type="InterPro" id="IPR007624">
    <property type="entry name" value="RNA_pol_sigma70_r3"/>
</dbReference>